<dbReference type="GO" id="GO:0005886">
    <property type="term" value="C:plasma membrane"/>
    <property type="evidence" value="ECO:0007669"/>
    <property type="project" value="TreeGrafter"/>
</dbReference>
<comment type="caution">
    <text evidence="3">The sequence shown here is derived from an EMBL/GenBank/DDBJ whole genome shotgun (WGS) entry which is preliminary data.</text>
</comment>
<keyword evidence="1" id="KW-0812">Transmembrane</keyword>
<keyword evidence="4" id="KW-1185">Reference proteome</keyword>
<dbReference type="InterPro" id="IPR003848">
    <property type="entry name" value="DUF218"/>
</dbReference>
<dbReference type="EMBL" id="QXDF01000001">
    <property type="protein sequence ID" value="RIA55988.1"/>
    <property type="molecule type" value="Genomic_DNA"/>
</dbReference>
<keyword evidence="1" id="KW-0472">Membrane</keyword>
<dbReference type="PANTHER" id="PTHR30336:SF4">
    <property type="entry name" value="ENVELOPE BIOGENESIS FACTOR ELYC"/>
    <property type="match status" value="1"/>
</dbReference>
<evidence type="ECO:0000313" key="3">
    <source>
        <dbReference type="EMBL" id="RIA55988.1"/>
    </source>
</evidence>
<evidence type="ECO:0000313" key="4">
    <source>
        <dbReference type="Proteomes" id="UP000266273"/>
    </source>
</evidence>
<name>A0A397Q4M2_9HYPH</name>
<keyword evidence="1" id="KW-1133">Transmembrane helix</keyword>
<feature type="transmembrane region" description="Helical" evidence="1">
    <location>
        <begin position="13"/>
        <end position="36"/>
    </location>
</feature>
<feature type="domain" description="DUF218" evidence="2">
    <location>
        <begin position="83"/>
        <end position="250"/>
    </location>
</feature>
<gene>
    <name evidence="3" type="ORF">BXY53_1077</name>
</gene>
<evidence type="ECO:0000256" key="1">
    <source>
        <dbReference type="SAM" id="Phobius"/>
    </source>
</evidence>
<reference evidence="3 4" key="1">
    <citation type="submission" date="2018-08" db="EMBL/GenBank/DDBJ databases">
        <title>Genomic Encyclopedia of Archaeal and Bacterial Type Strains, Phase II (KMG-II): from individual species to whole genera.</title>
        <authorList>
            <person name="Goeker M."/>
        </authorList>
    </citation>
    <scope>NUCLEOTIDE SEQUENCE [LARGE SCALE GENOMIC DNA]</scope>
    <source>
        <strain evidence="3 4">DSM 5002</strain>
    </source>
</reference>
<dbReference type="CDD" id="cd06259">
    <property type="entry name" value="YdcF-like"/>
    <property type="match status" value="1"/>
</dbReference>
<accession>A0A397Q4M2</accession>
<protein>
    <submittedName>
        <fullName evidence="3">Uncharacterized SAM-binding protein YcdF (DUF218 family)</fullName>
    </submittedName>
</protein>
<proteinExistence type="predicted"/>
<dbReference type="GO" id="GO:0043164">
    <property type="term" value="P:Gram-negative-bacterium-type cell wall biogenesis"/>
    <property type="evidence" value="ECO:0007669"/>
    <property type="project" value="TreeGrafter"/>
</dbReference>
<evidence type="ECO:0000259" key="2">
    <source>
        <dbReference type="Pfam" id="PF02698"/>
    </source>
</evidence>
<feature type="transmembrane region" description="Helical" evidence="1">
    <location>
        <begin position="43"/>
        <end position="66"/>
    </location>
</feature>
<sequence length="268" mass="29493">MTGSGLFFYVSKLVWFFVQPSSLVALLLLGGLVLAIWRRRWGLRIVALGALLYVIAGFSPLGHWLMMPLEDRFARPKLDAPVDGIIVLGGAVDTLVSKGRGVTALNEAAERLSEGAALARRFPDARLVFSGGSGEILYSGTTEAAGAKRLFTRLGIAPERLLLENRSRNTAENAAFTRELVQPRPGERWLLVTSAFHMPRAVGCFRAVGFEVMPWPVDYRTSGEDDLWRFFPRASEGLRRVDLAAKEWAGLLAYSITGRTSTFLPGPR</sequence>
<organism evidence="3 4">
    <name type="scientific">Dichotomicrobium thermohalophilum</name>
    <dbReference type="NCBI Taxonomy" id="933063"/>
    <lineage>
        <taxon>Bacteria</taxon>
        <taxon>Pseudomonadati</taxon>
        <taxon>Pseudomonadota</taxon>
        <taxon>Alphaproteobacteria</taxon>
        <taxon>Hyphomicrobiales</taxon>
        <taxon>Hyphomicrobiaceae</taxon>
        <taxon>Dichotomicrobium</taxon>
    </lineage>
</organism>
<dbReference type="Pfam" id="PF02698">
    <property type="entry name" value="DUF218"/>
    <property type="match status" value="1"/>
</dbReference>
<dbReference type="RefSeq" id="WP_245410365.1">
    <property type="nucleotide sequence ID" value="NZ_QXDF01000001.1"/>
</dbReference>
<dbReference type="InterPro" id="IPR051599">
    <property type="entry name" value="Cell_Envelope_Assoc"/>
</dbReference>
<dbReference type="AlphaFoldDB" id="A0A397Q4M2"/>
<dbReference type="GO" id="GO:0000270">
    <property type="term" value="P:peptidoglycan metabolic process"/>
    <property type="evidence" value="ECO:0007669"/>
    <property type="project" value="TreeGrafter"/>
</dbReference>
<dbReference type="Proteomes" id="UP000266273">
    <property type="component" value="Unassembled WGS sequence"/>
</dbReference>
<dbReference type="Gene3D" id="3.40.50.620">
    <property type="entry name" value="HUPs"/>
    <property type="match status" value="1"/>
</dbReference>
<dbReference type="InterPro" id="IPR014729">
    <property type="entry name" value="Rossmann-like_a/b/a_fold"/>
</dbReference>
<dbReference type="PANTHER" id="PTHR30336">
    <property type="entry name" value="INNER MEMBRANE PROTEIN, PROBABLE PERMEASE"/>
    <property type="match status" value="1"/>
</dbReference>